<keyword evidence="6" id="KW-1185">Reference proteome</keyword>
<dbReference type="PANTHER" id="PTHR43102">
    <property type="entry name" value="SLR1143 PROTEIN"/>
    <property type="match status" value="1"/>
</dbReference>
<dbReference type="SUPFAM" id="SSF56112">
    <property type="entry name" value="Protein kinase-like (PK-like)"/>
    <property type="match status" value="1"/>
</dbReference>
<dbReference type="EMBL" id="JALJOU010000054">
    <property type="protein sequence ID" value="KAK9827983.1"/>
    <property type="molecule type" value="Genomic_DNA"/>
</dbReference>
<dbReference type="PRINTS" id="PR00109">
    <property type="entry name" value="TYRKINASE"/>
</dbReference>
<dbReference type="PANTHER" id="PTHR43102:SF2">
    <property type="entry name" value="GAF DOMAIN-CONTAINING PROTEIN"/>
    <property type="match status" value="1"/>
</dbReference>
<feature type="domain" description="Protein kinase" evidence="4">
    <location>
        <begin position="459"/>
        <end position="759"/>
    </location>
</feature>
<dbReference type="Pfam" id="PF07714">
    <property type="entry name" value="PK_Tyr_Ser-Thr"/>
    <property type="match status" value="1"/>
</dbReference>
<dbReference type="Gene3D" id="3.30.450.40">
    <property type="match status" value="1"/>
</dbReference>
<organism evidence="5 6">
    <name type="scientific">Elliptochloris bilobata</name>
    <dbReference type="NCBI Taxonomy" id="381761"/>
    <lineage>
        <taxon>Eukaryota</taxon>
        <taxon>Viridiplantae</taxon>
        <taxon>Chlorophyta</taxon>
        <taxon>core chlorophytes</taxon>
        <taxon>Trebouxiophyceae</taxon>
        <taxon>Trebouxiophyceae incertae sedis</taxon>
        <taxon>Elliptochloris clade</taxon>
        <taxon>Elliptochloris</taxon>
    </lineage>
</organism>
<feature type="binding site" evidence="2">
    <location>
        <position position="486"/>
    </location>
    <ligand>
        <name>ATP</name>
        <dbReference type="ChEBI" id="CHEBI:30616"/>
    </ligand>
</feature>
<dbReference type="Gene3D" id="3.30.450.20">
    <property type="entry name" value="PAS domain"/>
    <property type="match status" value="1"/>
</dbReference>
<protein>
    <recommendedName>
        <fullName evidence="4">Protein kinase domain-containing protein</fullName>
    </recommendedName>
</protein>
<dbReference type="PROSITE" id="PS00109">
    <property type="entry name" value="PROTEIN_KINASE_TYR"/>
    <property type="match status" value="1"/>
</dbReference>
<dbReference type="PROSITE" id="PS50011">
    <property type="entry name" value="PROTEIN_KINASE_DOM"/>
    <property type="match status" value="1"/>
</dbReference>
<evidence type="ECO:0000256" key="1">
    <source>
        <dbReference type="ARBA" id="ARBA00023170"/>
    </source>
</evidence>
<dbReference type="InterPro" id="IPR017441">
    <property type="entry name" value="Protein_kinase_ATP_BS"/>
</dbReference>
<dbReference type="Gene3D" id="3.30.200.20">
    <property type="entry name" value="Phosphorylase Kinase, domain 1"/>
    <property type="match status" value="1"/>
</dbReference>
<evidence type="ECO:0000256" key="3">
    <source>
        <dbReference type="SAM" id="MobiDB-lite"/>
    </source>
</evidence>
<accession>A0AAW1R2X4</accession>
<keyword evidence="1" id="KW-0675">Receptor</keyword>
<evidence type="ECO:0000256" key="2">
    <source>
        <dbReference type="PROSITE-ProRule" id="PRU10141"/>
    </source>
</evidence>
<dbReference type="SMART" id="SM00065">
    <property type="entry name" value="GAF"/>
    <property type="match status" value="1"/>
</dbReference>
<feature type="compositionally biased region" description="Low complexity" evidence="3">
    <location>
        <begin position="23"/>
        <end position="36"/>
    </location>
</feature>
<feature type="region of interest" description="Disordered" evidence="3">
    <location>
        <begin position="1"/>
        <end position="36"/>
    </location>
</feature>
<name>A0AAW1R2X4_9CHLO</name>
<sequence length="759" mass="81372">MSKNDSPVLGDKFAPAAADRKAAGAPPTNGVKASAAAIAAAPTAAFAPDQPATPALAQPTPAPAVPRAAPAPAARSEPAAATAAPSPFAGAPAPAEEEDDREPLQRTRPKKAKREYQGAPMPSNEPERHAQLCKLGVLDSEPDPRFDDITKLLCSIFQVPIAIVSLVDTDRQWFKSIQGLPVCETSRKTSFCAWTLLPACPTVLLVPDARLDERFADNPLVTGPPDIRFYAGAPLVTSSGLRLGSLCVIDRQPRDLDAEQLNVLCNFAEVVVREIEKDAARQAETERMQAQTSGLLSAMDCFSEGIMLVNTATDSWDVLFVNDAWSRITTITREDALEKPVFELFPASGIKGKNLEKYREIVRAHNSFDMKLKRVVPGGGAALYYTAHFRPASTEALDDKVKPIGIPGEASWPSGKADEYYFVTVAEGGEEPVRANSLGSGASSIVRSAIKKTQPWEDVELGPLIGAGSFGKVYRGVWNGAHVAVKIIHMAASAVATPEAENGGDMTPASTMKGALEAMHSVDLSHPNIVQTYKSTQRPTQEEEEGCKQFTETWLVLEFCDRGNLQDAVDRGVFACKRTDPDSDDPPPRNLPAVVQTAREIASALTYLHSLDILHGDLSGGNILLASSNKDPRGFVAKVADFGLSRVLTAEAISTGTYGTVTHMPPELLTTGKLSKATDVYSFGVLLWELSTGKRPWAGMMQMQIIFCVTIQNKNLEFGDSVPPQLATLGSACLAKDAAQRPTFPEILKALDAIRALPL</sequence>
<evidence type="ECO:0000313" key="6">
    <source>
        <dbReference type="Proteomes" id="UP001445335"/>
    </source>
</evidence>
<proteinExistence type="predicted"/>
<dbReference type="InterPro" id="IPR011009">
    <property type="entry name" value="Kinase-like_dom_sf"/>
</dbReference>
<dbReference type="SUPFAM" id="SSF55785">
    <property type="entry name" value="PYP-like sensor domain (PAS domain)"/>
    <property type="match status" value="1"/>
</dbReference>
<dbReference type="SUPFAM" id="SSF55781">
    <property type="entry name" value="GAF domain-like"/>
    <property type="match status" value="1"/>
</dbReference>
<dbReference type="GO" id="GO:0005524">
    <property type="term" value="F:ATP binding"/>
    <property type="evidence" value="ECO:0007669"/>
    <property type="project" value="UniProtKB-UniRule"/>
</dbReference>
<gene>
    <name evidence="5" type="ORF">WJX81_005140</name>
</gene>
<dbReference type="InterPro" id="IPR003018">
    <property type="entry name" value="GAF"/>
</dbReference>
<keyword evidence="2" id="KW-0547">Nucleotide-binding</keyword>
<dbReference type="GO" id="GO:0004672">
    <property type="term" value="F:protein kinase activity"/>
    <property type="evidence" value="ECO:0007669"/>
    <property type="project" value="InterPro"/>
</dbReference>
<evidence type="ECO:0000313" key="5">
    <source>
        <dbReference type="EMBL" id="KAK9827983.1"/>
    </source>
</evidence>
<dbReference type="Gene3D" id="1.10.510.10">
    <property type="entry name" value="Transferase(Phosphotransferase) domain 1"/>
    <property type="match status" value="1"/>
</dbReference>
<dbReference type="InterPro" id="IPR000719">
    <property type="entry name" value="Prot_kinase_dom"/>
</dbReference>
<dbReference type="InterPro" id="IPR008266">
    <property type="entry name" value="Tyr_kinase_AS"/>
</dbReference>
<dbReference type="InterPro" id="IPR035965">
    <property type="entry name" value="PAS-like_dom_sf"/>
</dbReference>
<dbReference type="Proteomes" id="UP001445335">
    <property type="component" value="Unassembled WGS sequence"/>
</dbReference>
<dbReference type="InterPro" id="IPR001245">
    <property type="entry name" value="Ser-Thr/Tyr_kinase_cat_dom"/>
</dbReference>
<feature type="compositionally biased region" description="Low complexity" evidence="3">
    <location>
        <begin position="48"/>
        <end position="94"/>
    </location>
</feature>
<keyword evidence="2" id="KW-0067">ATP-binding</keyword>
<evidence type="ECO:0000259" key="4">
    <source>
        <dbReference type="PROSITE" id="PS50011"/>
    </source>
</evidence>
<dbReference type="PROSITE" id="PS00107">
    <property type="entry name" value="PROTEIN_KINASE_ATP"/>
    <property type="match status" value="1"/>
</dbReference>
<feature type="region of interest" description="Disordered" evidence="3">
    <location>
        <begin position="48"/>
        <end position="128"/>
    </location>
</feature>
<dbReference type="InterPro" id="IPR029016">
    <property type="entry name" value="GAF-like_dom_sf"/>
</dbReference>
<comment type="caution">
    <text evidence="5">The sequence shown here is derived from an EMBL/GenBank/DDBJ whole genome shotgun (WGS) entry which is preliminary data.</text>
</comment>
<dbReference type="AlphaFoldDB" id="A0AAW1R2X4"/>
<dbReference type="Pfam" id="PF01590">
    <property type="entry name" value="GAF"/>
    <property type="match status" value="1"/>
</dbReference>
<reference evidence="5 6" key="1">
    <citation type="journal article" date="2024" name="Nat. Commun.">
        <title>Phylogenomics reveals the evolutionary origins of lichenization in chlorophyte algae.</title>
        <authorList>
            <person name="Puginier C."/>
            <person name="Libourel C."/>
            <person name="Otte J."/>
            <person name="Skaloud P."/>
            <person name="Haon M."/>
            <person name="Grisel S."/>
            <person name="Petersen M."/>
            <person name="Berrin J.G."/>
            <person name="Delaux P.M."/>
            <person name="Dal Grande F."/>
            <person name="Keller J."/>
        </authorList>
    </citation>
    <scope>NUCLEOTIDE SEQUENCE [LARGE SCALE GENOMIC DNA]</scope>
    <source>
        <strain evidence="5 6">SAG 245.80</strain>
    </source>
</reference>